<dbReference type="EMBL" id="NMUH01000326">
    <property type="protein sequence ID" value="MQL76982.1"/>
    <property type="molecule type" value="Genomic_DNA"/>
</dbReference>
<dbReference type="PANTHER" id="PTHR13129:SF4">
    <property type="entry name" value="DDB1- AND CUL4-ASSOCIATED FACTOR 1"/>
    <property type="match status" value="1"/>
</dbReference>
<dbReference type="InterPro" id="IPR036322">
    <property type="entry name" value="WD40_repeat_dom_sf"/>
</dbReference>
<evidence type="ECO:0000313" key="4">
    <source>
        <dbReference type="EMBL" id="MQL76982.1"/>
    </source>
</evidence>
<keyword evidence="2" id="KW-0539">Nucleus</keyword>
<dbReference type="AlphaFoldDB" id="A0A843TW80"/>
<keyword evidence="5" id="KW-1185">Reference proteome</keyword>
<comment type="caution">
    <text evidence="4">The sequence shown here is derived from an EMBL/GenBank/DDBJ whole genome shotgun (WGS) entry which is preliminary data.</text>
</comment>
<dbReference type="InterPro" id="IPR001680">
    <property type="entry name" value="WD40_rpt"/>
</dbReference>
<evidence type="ECO:0000256" key="3">
    <source>
        <dbReference type="SAM" id="MobiDB-lite"/>
    </source>
</evidence>
<evidence type="ECO:0000256" key="2">
    <source>
        <dbReference type="ARBA" id="ARBA00023242"/>
    </source>
</evidence>
<gene>
    <name evidence="4" type="ORF">Taro_009398</name>
</gene>
<dbReference type="FunFam" id="2.130.10.10:FF:000366">
    <property type="entry name" value="DDB1-and CUL4-associated factor homolog 1"/>
    <property type="match status" value="1"/>
</dbReference>
<dbReference type="GO" id="GO:0080008">
    <property type="term" value="C:Cul4-RING E3 ubiquitin ligase complex"/>
    <property type="evidence" value="ECO:0007669"/>
    <property type="project" value="TreeGrafter"/>
</dbReference>
<sequence length="615" mass="67411">MELQYRTPILLPMKRKLMESKDSGLGSPAKRVATSDVFQSAVCQTPNSARRSNPPADPFGLSMSSMLTPTPRGPFGRNDLLDTADDILCSSSKAAPMSQNALSDSQVSGNVERVSLDSLVVQYLKHQHRQCPAPITTLPPLSLLQPHVCPEPSRSLDAPANVTARVSTREFRKQYGGIHSHRRDRQFVYSRFRPWRTCRDDSALLTCVSFLGDSSRIATGSHSGELKIFDSESGNVLESQAYHQSPVTLVQSSLSGDNLLVLSSGVYDVRLWDASSISAGPFHSFDGCKAAHFSHTGTMFAALSTETARREVLLYDVQTCTLNLKLSDNLSGSSGQIRGHAQSLIHFSPLDTMLLWNGVLWDRRVSGPVHRFDQFTDYGGGGFHPSGNEVIINSEVWDLRKFRLLRSVLSLDQTVITFNAGGDVIYAILRRNLEDLASAVHTRRSRHPLFPAFRTIDAVNYSDIATVPVDRCVLHLATESTDSLIAVVAMDDHEEMFSSARLYEIGRRRPTDDDSDPDDVVDSDEEDEDEDSEGDVDSLLGADLDGDGGSDADDDEVDSGDELDDDADFNIDDVDFDGGQGILEIMTEGEEEDSEILESLSSGEEADFVGNGFGF</sequence>
<comment type="subcellular location">
    <subcellularLocation>
        <location evidence="1">Nucleus</location>
    </subcellularLocation>
</comment>
<dbReference type="OrthoDB" id="27563at2759"/>
<dbReference type="InterPro" id="IPR033270">
    <property type="entry name" value="VPRBP/DCAF1"/>
</dbReference>
<feature type="compositionally biased region" description="Acidic residues" evidence="3">
    <location>
        <begin position="544"/>
        <end position="576"/>
    </location>
</feature>
<dbReference type="GO" id="GO:0005634">
    <property type="term" value="C:nucleus"/>
    <property type="evidence" value="ECO:0007669"/>
    <property type="project" value="UniProtKB-SubCell"/>
</dbReference>
<feature type="region of interest" description="Disordered" evidence="3">
    <location>
        <begin position="43"/>
        <end position="78"/>
    </location>
</feature>
<dbReference type="InterPro" id="IPR015943">
    <property type="entry name" value="WD40/YVTN_repeat-like_dom_sf"/>
</dbReference>
<dbReference type="Proteomes" id="UP000652761">
    <property type="component" value="Unassembled WGS sequence"/>
</dbReference>
<evidence type="ECO:0000256" key="1">
    <source>
        <dbReference type="ARBA" id="ARBA00004123"/>
    </source>
</evidence>
<dbReference type="Gene3D" id="2.130.10.10">
    <property type="entry name" value="YVTN repeat-like/Quinoprotein amine dehydrogenase"/>
    <property type="match status" value="1"/>
</dbReference>
<dbReference type="GO" id="GO:0016567">
    <property type="term" value="P:protein ubiquitination"/>
    <property type="evidence" value="ECO:0007669"/>
    <property type="project" value="InterPro"/>
</dbReference>
<feature type="compositionally biased region" description="Acidic residues" evidence="3">
    <location>
        <begin position="513"/>
        <end position="536"/>
    </location>
</feature>
<name>A0A843TW80_COLES</name>
<accession>A0A843TW80</accession>
<organism evidence="4 5">
    <name type="scientific">Colocasia esculenta</name>
    <name type="common">Wild taro</name>
    <name type="synonym">Arum esculentum</name>
    <dbReference type="NCBI Taxonomy" id="4460"/>
    <lineage>
        <taxon>Eukaryota</taxon>
        <taxon>Viridiplantae</taxon>
        <taxon>Streptophyta</taxon>
        <taxon>Embryophyta</taxon>
        <taxon>Tracheophyta</taxon>
        <taxon>Spermatophyta</taxon>
        <taxon>Magnoliopsida</taxon>
        <taxon>Liliopsida</taxon>
        <taxon>Araceae</taxon>
        <taxon>Aroideae</taxon>
        <taxon>Colocasieae</taxon>
        <taxon>Colocasia</taxon>
    </lineage>
</organism>
<feature type="region of interest" description="Disordered" evidence="3">
    <location>
        <begin position="507"/>
        <end position="577"/>
    </location>
</feature>
<dbReference type="SMART" id="SM00320">
    <property type="entry name" value="WD40"/>
    <property type="match status" value="3"/>
</dbReference>
<dbReference type="SUPFAM" id="SSF50978">
    <property type="entry name" value="WD40 repeat-like"/>
    <property type="match status" value="1"/>
</dbReference>
<protein>
    <submittedName>
        <fullName evidence="4">Uncharacterized protein</fullName>
    </submittedName>
</protein>
<dbReference type="PANTHER" id="PTHR13129">
    <property type="entry name" value="VPRBP PROTEIN-RELATED"/>
    <property type="match status" value="1"/>
</dbReference>
<evidence type="ECO:0000313" key="5">
    <source>
        <dbReference type="Proteomes" id="UP000652761"/>
    </source>
</evidence>
<reference evidence="4" key="1">
    <citation type="submission" date="2017-07" db="EMBL/GenBank/DDBJ databases">
        <title>Taro Niue Genome Assembly and Annotation.</title>
        <authorList>
            <person name="Atibalentja N."/>
            <person name="Keating K."/>
            <person name="Fields C.J."/>
        </authorList>
    </citation>
    <scope>NUCLEOTIDE SEQUENCE</scope>
    <source>
        <strain evidence="4">Niue_2</strain>
        <tissue evidence="4">Leaf</tissue>
    </source>
</reference>
<proteinExistence type="predicted"/>